<feature type="transmembrane region" description="Helical" evidence="1">
    <location>
        <begin position="143"/>
        <end position="161"/>
    </location>
</feature>
<evidence type="ECO:0000313" key="4">
    <source>
        <dbReference type="Proteomes" id="UP001059617"/>
    </source>
</evidence>
<keyword evidence="3" id="KW-0808">Transferase</keyword>
<keyword evidence="3" id="KW-0012">Acyltransferase</keyword>
<protein>
    <submittedName>
        <fullName evidence="3">Acyltransferase</fullName>
    </submittedName>
</protein>
<evidence type="ECO:0000256" key="1">
    <source>
        <dbReference type="SAM" id="Phobius"/>
    </source>
</evidence>
<sequence length="389" mass="41777">MPRDTDEGNVMQQRDRFIDGLRALAILGVVGGHWLVGALVATPTGGLRIDSPLRYLAWLHPATWFFQMLGLFFLVGGYTAAQGLRRARARGETDAEWVRRRLWRLGRPVVAATMILAVALPLLGVLGLSAGTARTTVVLFLQPLWFMAVYAVITALTPYALRLDRRGGLRVVLALAAAVAVVDLVRFGPDVEPAAVGYLSVLPAWCFAYQLGVAWSAGRVDRRVAGGLLAGGLALFVFLLAVLEYPVSIVSVPGSTRSNSNPPSLMVPALAAIQAGAALLLRDRIERLLRRPRIWAAVAVLNLSAMSVFCWHQVALVGVSEVARRLGTLPGLGDAPVDIGWVVARFAWYPVLALVLAGLVVLVRPYEHPVPAVALKPADTAETAEAVSR</sequence>
<feature type="domain" description="Acyltransferase 3" evidence="2">
    <location>
        <begin position="16"/>
        <end position="355"/>
    </location>
</feature>
<gene>
    <name evidence="3" type="ORF">Dfulv_22260</name>
</gene>
<feature type="transmembrane region" description="Helical" evidence="1">
    <location>
        <begin position="62"/>
        <end position="81"/>
    </location>
</feature>
<feature type="transmembrane region" description="Helical" evidence="1">
    <location>
        <begin position="168"/>
        <end position="189"/>
    </location>
</feature>
<name>A0ABY5WBC0_9ACTN</name>
<dbReference type="InterPro" id="IPR002656">
    <property type="entry name" value="Acyl_transf_3_dom"/>
</dbReference>
<dbReference type="RefSeq" id="WP_259866377.1">
    <property type="nucleotide sequence ID" value="NZ_BAAAST010000004.1"/>
</dbReference>
<feature type="transmembrane region" description="Helical" evidence="1">
    <location>
        <begin position="263"/>
        <end position="282"/>
    </location>
</feature>
<keyword evidence="1" id="KW-0812">Transmembrane</keyword>
<proteinExistence type="predicted"/>
<feature type="transmembrane region" description="Helical" evidence="1">
    <location>
        <begin position="21"/>
        <end position="42"/>
    </location>
</feature>
<feature type="transmembrane region" description="Helical" evidence="1">
    <location>
        <begin position="294"/>
        <end position="319"/>
    </location>
</feature>
<dbReference type="Pfam" id="PF01757">
    <property type="entry name" value="Acyl_transf_3"/>
    <property type="match status" value="1"/>
</dbReference>
<keyword evidence="4" id="KW-1185">Reference proteome</keyword>
<evidence type="ECO:0000313" key="3">
    <source>
        <dbReference type="EMBL" id="UWP86817.1"/>
    </source>
</evidence>
<evidence type="ECO:0000259" key="2">
    <source>
        <dbReference type="Pfam" id="PF01757"/>
    </source>
</evidence>
<dbReference type="EMBL" id="CP073720">
    <property type="protein sequence ID" value="UWP86817.1"/>
    <property type="molecule type" value="Genomic_DNA"/>
</dbReference>
<reference evidence="3" key="1">
    <citation type="submission" date="2021-04" db="EMBL/GenBank/DDBJ databases">
        <authorList>
            <person name="Hartkoorn R.C."/>
            <person name="Beaudoing E."/>
            <person name="Hot D."/>
        </authorList>
    </citation>
    <scope>NUCLEOTIDE SEQUENCE</scope>
    <source>
        <strain evidence="3">NRRL B-16292</strain>
    </source>
</reference>
<dbReference type="Proteomes" id="UP001059617">
    <property type="component" value="Chromosome"/>
</dbReference>
<feature type="transmembrane region" description="Helical" evidence="1">
    <location>
        <begin position="339"/>
        <end position="363"/>
    </location>
</feature>
<accession>A0ABY5WBC0</accession>
<dbReference type="GO" id="GO:0016746">
    <property type="term" value="F:acyltransferase activity"/>
    <property type="evidence" value="ECO:0007669"/>
    <property type="project" value="UniProtKB-KW"/>
</dbReference>
<keyword evidence="1" id="KW-0472">Membrane</keyword>
<feature type="transmembrane region" description="Helical" evidence="1">
    <location>
        <begin position="109"/>
        <end position="131"/>
    </location>
</feature>
<keyword evidence="1" id="KW-1133">Transmembrane helix</keyword>
<reference evidence="3" key="2">
    <citation type="submission" date="2022-09" db="EMBL/GenBank/DDBJ databases">
        <title>Biosynthetic gene clusters of Dactylosporangioum fulvum.</title>
        <authorList>
            <person name="Caradec T."/>
        </authorList>
    </citation>
    <scope>NUCLEOTIDE SEQUENCE</scope>
    <source>
        <strain evidence="3">NRRL B-16292</strain>
    </source>
</reference>
<organism evidence="3 4">
    <name type="scientific">Dactylosporangium fulvum</name>
    <dbReference type="NCBI Taxonomy" id="53359"/>
    <lineage>
        <taxon>Bacteria</taxon>
        <taxon>Bacillati</taxon>
        <taxon>Actinomycetota</taxon>
        <taxon>Actinomycetes</taxon>
        <taxon>Micromonosporales</taxon>
        <taxon>Micromonosporaceae</taxon>
        <taxon>Dactylosporangium</taxon>
    </lineage>
</organism>
<feature type="transmembrane region" description="Helical" evidence="1">
    <location>
        <begin position="195"/>
        <end position="217"/>
    </location>
</feature>
<feature type="transmembrane region" description="Helical" evidence="1">
    <location>
        <begin position="224"/>
        <end position="243"/>
    </location>
</feature>